<name>A0ABW2C3Z1_9PSEU</name>
<dbReference type="Gene3D" id="3.40.50.150">
    <property type="entry name" value="Vaccinia Virus protein VP39"/>
    <property type="match status" value="1"/>
</dbReference>
<dbReference type="SUPFAM" id="SSF53335">
    <property type="entry name" value="S-adenosyl-L-methionine-dependent methyltransferases"/>
    <property type="match status" value="1"/>
</dbReference>
<dbReference type="InterPro" id="IPR029063">
    <property type="entry name" value="SAM-dependent_MTases_sf"/>
</dbReference>
<keyword evidence="1" id="KW-0489">Methyltransferase</keyword>
<dbReference type="EC" id="2.1.1.-" evidence="1"/>
<evidence type="ECO:0000313" key="1">
    <source>
        <dbReference type="EMBL" id="MFC6869708.1"/>
    </source>
</evidence>
<keyword evidence="1" id="KW-0808">Transferase</keyword>
<dbReference type="EMBL" id="JBHSXX010000001">
    <property type="protein sequence ID" value="MFC6869708.1"/>
    <property type="molecule type" value="Genomic_DNA"/>
</dbReference>
<dbReference type="Proteomes" id="UP001596337">
    <property type="component" value="Unassembled WGS sequence"/>
</dbReference>
<keyword evidence="2" id="KW-1185">Reference proteome</keyword>
<organism evidence="1 2">
    <name type="scientific">Haloechinothrix salitolerans</name>
    <dbReference type="NCBI Taxonomy" id="926830"/>
    <lineage>
        <taxon>Bacteria</taxon>
        <taxon>Bacillati</taxon>
        <taxon>Actinomycetota</taxon>
        <taxon>Actinomycetes</taxon>
        <taxon>Pseudonocardiales</taxon>
        <taxon>Pseudonocardiaceae</taxon>
        <taxon>Haloechinothrix</taxon>
    </lineage>
</organism>
<dbReference type="InterPro" id="IPR008884">
    <property type="entry name" value="TylF_MeTrfase"/>
</dbReference>
<comment type="caution">
    <text evidence="1">The sequence shown here is derived from an EMBL/GenBank/DDBJ whole genome shotgun (WGS) entry which is preliminary data.</text>
</comment>
<accession>A0ABW2C3Z1</accession>
<dbReference type="RefSeq" id="WP_345397643.1">
    <property type="nucleotide sequence ID" value="NZ_BAABLA010000027.1"/>
</dbReference>
<gene>
    <name evidence="1" type="ORF">ACFQGD_21435</name>
</gene>
<proteinExistence type="predicted"/>
<dbReference type="PANTHER" id="PTHR40036:SF1">
    <property type="entry name" value="MACROCIN O-METHYLTRANSFERASE"/>
    <property type="match status" value="1"/>
</dbReference>
<sequence length="294" mass="33280">MLKRVREAARARLVRVVEEVTARHRKELEAVIRHERRELRRELTAVMRDQADRSAKRTIDAVDEAVATVRRTDRKSRRDLRAVAQLDAALDSARFAQDNMPTVPTFARPVDTLRHALDMAPTTGMALEFGVYSGETLQTIARYRNGTGVYGFDSFKGLPEDWRSGFPAGTFGRDGLPEVEGAELVVGWFDETLSGFLAEHPGEVDFLHLDADLYSSTRTVLDLVGPRLRIGSIVVFDEYFNYPGWRGHEHRAWREYVERTGTTFSYEGYTRNSEQVIVRITGRRPDGTDATSAS</sequence>
<dbReference type="GO" id="GO:0032259">
    <property type="term" value="P:methylation"/>
    <property type="evidence" value="ECO:0007669"/>
    <property type="project" value="UniProtKB-KW"/>
</dbReference>
<dbReference type="PANTHER" id="PTHR40036">
    <property type="entry name" value="MACROCIN O-METHYLTRANSFERASE"/>
    <property type="match status" value="1"/>
</dbReference>
<dbReference type="GO" id="GO:0008168">
    <property type="term" value="F:methyltransferase activity"/>
    <property type="evidence" value="ECO:0007669"/>
    <property type="project" value="UniProtKB-KW"/>
</dbReference>
<reference evidence="2" key="1">
    <citation type="journal article" date="2019" name="Int. J. Syst. Evol. Microbiol.">
        <title>The Global Catalogue of Microorganisms (GCM) 10K type strain sequencing project: providing services to taxonomists for standard genome sequencing and annotation.</title>
        <authorList>
            <consortium name="The Broad Institute Genomics Platform"/>
            <consortium name="The Broad Institute Genome Sequencing Center for Infectious Disease"/>
            <person name="Wu L."/>
            <person name="Ma J."/>
        </authorList>
    </citation>
    <scope>NUCLEOTIDE SEQUENCE [LARGE SCALE GENOMIC DNA]</scope>
    <source>
        <strain evidence="2">KCTC 32255</strain>
    </source>
</reference>
<protein>
    <submittedName>
        <fullName evidence="1">Class I SAM-dependent methyltransferase</fullName>
        <ecNumber evidence="1">2.1.1.-</ecNumber>
    </submittedName>
</protein>
<evidence type="ECO:0000313" key="2">
    <source>
        <dbReference type="Proteomes" id="UP001596337"/>
    </source>
</evidence>
<dbReference type="Pfam" id="PF13578">
    <property type="entry name" value="Methyltransf_24"/>
    <property type="match status" value="1"/>
</dbReference>